<keyword evidence="2" id="KW-1185">Reference proteome</keyword>
<accession>A0A0R3T0Y4</accession>
<gene>
    <name evidence="1" type="ORF">HNAJ_LOCUS508</name>
</gene>
<dbReference type="EMBL" id="UZAE01000144">
    <property type="protein sequence ID" value="VDN96367.1"/>
    <property type="molecule type" value="Genomic_DNA"/>
</dbReference>
<name>A0A0R3T0Y4_RODNA</name>
<evidence type="ECO:0000313" key="2">
    <source>
        <dbReference type="Proteomes" id="UP000278807"/>
    </source>
</evidence>
<proteinExistence type="predicted"/>
<reference evidence="3" key="1">
    <citation type="submission" date="2017-02" db="UniProtKB">
        <authorList>
            <consortium name="WormBaseParasite"/>
        </authorList>
    </citation>
    <scope>IDENTIFICATION</scope>
</reference>
<evidence type="ECO:0000313" key="1">
    <source>
        <dbReference type="EMBL" id="VDN96367.1"/>
    </source>
</evidence>
<protein>
    <submittedName>
        <fullName evidence="1 3">Uncharacterized protein</fullName>
    </submittedName>
</protein>
<dbReference type="WBParaSite" id="HNAJ_0000050701-mRNA-1">
    <property type="protein sequence ID" value="HNAJ_0000050701-mRNA-1"/>
    <property type="gene ID" value="HNAJ_0000050701"/>
</dbReference>
<dbReference type="Proteomes" id="UP000278807">
    <property type="component" value="Unassembled WGS sequence"/>
</dbReference>
<sequence>MRIRLHIRTTMEQEQLLTYSWLQPKSVSLFEAFPLGFKRHQRAYTPHDDPGSGHKPVIASGSWFWSLTSHC</sequence>
<evidence type="ECO:0000313" key="3">
    <source>
        <dbReference type="WBParaSite" id="HNAJ_0000050701-mRNA-1"/>
    </source>
</evidence>
<organism evidence="3">
    <name type="scientific">Rodentolepis nana</name>
    <name type="common">Dwarf tapeworm</name>
    <name type="synonym">Hymenolepis nana</name>
    <dbReference type="NCBI Taxonomy" id="102285"/>
    <lineage>
        <taxon>Eukaryota</taxon>
        <taxon>Metazoa</taxon>
        <taxon>Spiralia</taxon>
        <taxon>Lophotrochozoa</taxon>
        <taxon>Platyhelminthes</taxon>
        <taxon>Cestoda</taxon>
        <taxon>Eucestoda</taxon>
        <taxon>Cyclophyllidea</taxon>
        <taxon>Hymenolepididae</taxon>
        <taxon>Rodentolepis</taxon>
    </lineage>
</organism>
<dbReference type="AlphaFoldDB" id="A0A0R3T0Y4"/>
<reference evidence="1 2" key="2">
    <citation type="submission" date="2018-11" db="EMBL/GenBank/DDBJ databases">
        <authorList>
            <consortium name="Pathogen Informatics"/>
        </authorList>
    </citation>
    <scope>NUCLEOTIDE SEQUENCE [LARGE SCALE GENOMIC DNA]</scope>
</reference>